<feature type="chain" id="PRO_5034050279" evidence="7">
    <location>
        <begin position="18"/>
        <end position="506"/>
    </location>
</feature>
<dbReference type="Gene3D" id="3.90.70.10">
    <property type="entry name" value="Cysteine proteinases"/>
    <property type="match status" value="1"/>
</dbReference>
<dbReference type="InterPro" id="IPR000668">
    <property type="entry name" value="Peptidase_C1A_C"/>
</dbReference>
<evidence type="ECO:0000256" key="3">
    <source>
        <dbReference type="ARBA" id="ARBA00022801"/>
    </source>
</evidence>
<keyword evidence="6" id="KW-1015">Disulfide bond</keyword>
<dbReference type="Proteomes" id="UP000694700">
    <property type="component" value="Unplaced"/>
</dbReference>
<evidence type="ECO:0000259" key="8">
    <source>
        <dbReference type="SMART" id="SM00645"/>
    </source>
</evidence>
<sequence length="506" mass="56711">MWLLLAGFVLLVCAADATPVGGRTVPDFGKMYHVKGELSLPYSDLKEPFEAWYDLDGNRSRIDYHDGTVHTFLIGNDLDYGAIYKITPITTSTEIQAIKCFQLKGTKEDPIRPQAALPDLQGFEFEKMENHTGVLCEVWEKVTQAGHKKNTYRLWVTRPEGNDSPATPHRFEMVGFNTLLESHNDKYTIDYSNFSSQTEPDIFIPPGGMTCGDFPGPGLEHHLLANPIQDLVHTSPVGHAHRLFGHFKEKYERQYENVKEHEAREHNFVHNIRYVHSMNRAGLSFSLSVNHLADRSQEELAMMRGHKRTHDHREAQPFPSEIRSIATPDSIDWTLYGAVTPVKDQAVCGSCWSFATTGTLEGALFLKTGQLTPLSQQMLVDCTWGFGNNGCDGGEEWRAFEWIMKHGGISTAESYGGYMGMNGLCHYNESSMVAKLSGYTNVTSGDTVALKAAIFKFGPAAVSIDASHRSFAFYSNGVYYEPACSESSQYLTYYLLCIICQIIKYI</sequence>
<keyword evidence="2" id="KW-0645">Protease</keyword>
<dbReference type="InterPro" id="IPR039417">
    <property type="entry name" value="Peptidase_C1A_papain-like"/>
</dbReference>
<accession>A0A8C1ZYP2</accession>
<reference evidence="10" key="1">
    <citation type="submission" date="2025-08" db="UniProtKB">
        <authorList>
            <consortium name="Ensembl"/>
        </authorList>
    </citation>
    <scope>IDENTIFICATION</scope>
</reference>
<dbReference type="CDD" id="cd02248">
    <property type="entry name" value="Peptidase_C1A"/>
    <property type="match status" value="1"/>
</dbReference>
<feature type="domain" description="Cathepsin propeptide inhibitor" evidence="9">
    <location>
        <begin position="244"/>
        <end position="300"/>
    </location>
</feature>
<dbReference type="PROSITE" id="PS00139">
    <property type="entry name" value="THIOL_PROTEASE_CYS"/>
    <property type="match status" value="1"/>
</dbReference>
<organism evidence="10 11">
    <name type="scientific">Cyprinus carpio</name>
    <name type="common">Common carp</name>
    <dbReference type="NCBI Taxonomy" id="7962"/>
    <lineage>
        <taxon>Eukaryota</taxon>
        <taxon>Metazoa</taxon>
        <taxon>Chordata</taxon>
        <taxon>Craniata</taxon>
        <taxon>Vertebrata</taxon>
        <taxon>Euteleostomi</taxon>
        <taxon>Actinopterygii</taxon>
        <taxon>Neopterygii</taxon>
        <taxon>Teleostei</taxon>
        <taxon>Ostariophysi</taxon>
        <taxon>Cypriniformes</taxon>
        <taxon>Cyprinidae</taxon>
        <taxon>Cyprininae</taxon>
        <taxon>Cyprinus</taxon>
    </lineage>
</organism>
<dbReference type="SUPFAM" id="SSF54001">
    <property type="entry name" value="Cysteine proteinases"/>
    <property type="match status" value="1"/>
</dbReference>
<dbReference type="InterPro" id="IPR013201">
    <property type="entry name" value="Prot_inhib_I29"/>
</dbReference>
<keyword evidence="3" id="KW-0378">Hydrolase</keyword>
<keyword evidence="4" id="KW-0788">Thiol protease</keyword>
<feature type="signal peptide" evidence="7">
    <location>
        <begin position="1"/>
        <end position="17"/>
    </location>
</feature>
<keyword evidence="7" id="KW-0732">Signal</keyword>
<evidence type="ECO:0000259" key="9">
    <source>
        <dbReference type="SMART" id="SM00848"/>
    </source>
</evidence>
<dbReference type="Pfam" id="PF08246">
    <property type="entry name" value="Inhibitor_I29"/>
    <property type="match status" value="1"/>
</dbReference>
<dbReference type="InterPro" id="IPR038765">
    <property type="entry name" value="Papain-like_cys_pep_sf"/>
</dbReference>
<dbReference type="Pfam" id="PF00112">
    <property type="entry name" value="Peptidase_C1"/>
    <property type="match status" value="1"/>
</dbReference>
<keyword evidence="5" id="KW-0865">Zymogen</keyword>
<evidence type="ECO:0000256" key="4">
    <source>
        <dbReference type="ARBA" id="ARBA00022807"/>
    </source>
</evidence>
<dbReference type="AlphaFoldDB" id="A0A8C1ZYP2"/>
<dbReference type="SMART" id="SM00848">
    <property type="entry name" value="Inhibitor_I29"/>
    <property type="match status" value="1"/>
</dbReference>
<evidence type="ECO:0000313" key="10">
    <source>
        <dbReference type="Ensembl" id="ENSCCRP00015097390.1"/>
    </source>
</evidence>
<comment type="similarity">
    <text evidence="1">Belongs to the peptidase C1 family.</text>
</comment>
<dbReference type="Ensembl" id="ENSCCRT00015100551.1">
    <property type="protein sequence ID" value="ENSCCRP00015097390.1"/>
    <property type="gene ID" value="ENSCCRG00015039241.1"/>
</dbReference>
<dbReference type="InterPro" id="IPR000169">
    <property type="entry name" value="Pept_cys_AS"/>
</dbReference>
<evidence type="ECO:0000256" key="7">
    <source>
        <dbReference type="SAM" id="SignalP"/>
    </source>
</evidence>
<name>A0A8C1ZYP2_CYPCA</name>
<evidence type="ECO:0000256" key="1">
    <source>
        <dbReference type="ARBA" id="ARBA00008455"/>
    </source>
</evidence>
<dbReference type="InterPro" id="IPR013128">
    <property type="entry name" value="Peptidase_C1A"/>
</dbReference>
<dbReference type="GO" id="GO:0006508">
    <property type="term" value="P:proteolysis"/>
    <property type="evidence" value="ECO:0007669"/>
    <property type="project" value="UniProtKB-KW"/>
</dbReference>
<protein>
    <submittedName>
        <fullName evidence="10">Zgc:110239</fullName>
    </submittedName>
</protein>
<evidence type="ECO:0000256" key="6">
    <source>
        <dbReference type="ARBA" id="ARBA00023157"/>
    </source>
</evidence>
<dbReference type="GO" id="GO:0008234">
    <property type="term" value="F:cysteine-type peptidase activity"/>
    <property type="evidence" value="ECO:0007669"/>
    <property type="project" value="UniProtKB-KW"/>
</dbReference>
<dbReference type="PANTHER" id="PTHR12411">
    <property type="entry name" value="CYSTEINE PROTEASE FAMILY C1-RELATED"/>
    <property type="match status" value="1"/>
</dbReference>
<evidence type="ECO:0000256" key="2">
    <source>
        <dbReference type="ARBA" id="ARBA00022670"/>
    </source>
</evidence>
<dbReference type="SMART" id="SM00645">
    <property type="entry name" value="Pept_C1"/>
    <property type="match status" value="1"/>
</dbReference>
<feature type="domain" description="Peptidase C1A papain C-terminal" evidence="8">
    <location>
        <begin position="327"/>
        <end position="503"/>
    </location>
</feature>
<evidence type="ECO:0000256" key="5">
    <source>
        <dbReference type="ARBA" id="ARBA00023145"/>
    </source>
</evidence>
<evidence type="ECO:0000313" key="11">
    <source>
        <dbReference type="Proteomes" id="UP000694700"/>
    </source>
</evidence>
<proteinExistence type="inferred from homology"/>